<evidence type="ECO:0000313" key="2">
    <source>
        <dbReference type="Proteomes" id="UP000652761"/>
    </source>
</evidence>
<dbReference type="Proteomes" id="UP000652761">
    <property type="component" value="Unassembled WGS sequence"/>
</dbReference>
<evidence type="ECO:0000313" key="1">
    <source>
        <dbReference type="EMBL" id="MQL85020.1"/>
    </source>
</evidence>
<gene>
    <name evidence="1" type="ORF">Taro_017538</name>
</gene>
<sequence length="87" mass="9778">MPSQHYAGDKGMPRSFSSADLVVFRTELEESHGVKIRLSDLSGRIAVQVGEFCRVEWMRLVNLPFEHVVSCKRAASANGDHLWFSSL</sequence>
<comment type="caution">
    <text evidence="1">The sequence shown here is derived from an EMBL/GenBank/DDBJ whole genome shotgun (WGS) entry which is preliminary data.</text>
</comment>
<proteinExistence type="predicted"/>
<dbReference type="AlphaFoldDB" id="A0A843UTJ0"/>
<organism evidence="1 2">
    <name type="scientific">Colocasia esculenta</name>
    <name type="common">Wild taro</name>
    <name type="synonym">Arum esculentum</name>
    <dbReference type="NCBI Taxonomy" id="4460"/>
    <lineage>
        <taxon>Eukaryota</taxon>
        <taxon>Viridiplantae</taxon>
        <taxon>Streptophyta</taxon>
        <taxon>Embryophyta</taxon>
        <taxon>Tracheophyta</taxon>
        <taxon>Spermatophyta</taxon>
        <taxon>Magnoliopsida</taxon>
        <taxon>Liliopsida</taxon>
        <taxon>Araceae</taxon>
        <taxon>Aroideae</taxon>
        <taxon>Colocasieae</taxon>
        <taxon>Colocasia</taxon>
    </lineage>
</organism>
<dbReference type="EMBL" id="NMUH01000802">
    <property type="protein sequence ID" value="MQL85020.1"/>
    <property type="molecule type" value="Genomic_DNA"/>
</dbReference>
<protein>
    <submittedName>
        <fullName evidence="1">Uncharacterized protein</fullName>
    </submittedName>
</protein>
<accession>A0A843UTJ0</accession>
<keyword evidence="2" id="KW-1185">Reference proteome</keyword>
<reference evidence="1" key="1">
    <citation type="submission" date="2017-07" db="EMBL/GenBank/DDBJ databases">
        <title>Taro Niue Genome Assembly and Annotation.</title>
        <authorList>
            <person name="Atibalentja N."/>
            <person name="Keating K."/>
            <person name="Fields C.J."/>
        </authorList>
    </citation>
    <scope>NUCLEOTIDE SEQUENCE</scope>
    <source>
        <strain evidence="1">Niue_2</strain>
        <tissue evidence="1">Leaf</tissue>
    </source>
</reference>
<name>A0A843UTJ0_COLES</name>